<dbReference type="GeneID" id="63824231"/>
<dbReference type="InParanoid" id="A0A165D409"/>
<keyword evidence="3" id="KW-1185">Reference proteome</keyword>
<dbReference type="OrthoDB" id="2803447at2759"/>
<dbReference type="AlphaFoldDB" id="A0A165D409"/>
<feature type="region of interest" description="Disordered" evidence="1">
    <location>
        <begin position="25"/>
        <end position="46"/>
    </location>
</feature>
<reference evidence="2 3" key="1">
    <citation type="journal article" date="2016" name="Mol. Biol. Evol.">
        <title>Comparative Genomics of Early-Diverging Mushroom-Forming Fungi Provides Insights into the Origins of Lignocellulose Decay Capabilities.</title>
        <authorList>
            <person name="Nagy L.G."/>
            <person name="Riley R."/>
            <person name="Tritt A."/>
            <person name="Adam C."/>
            <person name="Daum C."/>
            <person name="Floudas D."/>
            <person name="Sun H."/>
            <person name="Yadav J.S."/>
            <person name="Pangilinan J."/>
            <person name="Larsson K.H."/>
            <person name="Matsuura K."/>
            <person name="Barry K."/>
            <person name="Labutti K."/>
            <person name="Kuo R."/>
            <person name="Ohm R.A."/>
            <person name="Bhattacharya S.S."/>
            <person name="Shirouzu T."/>
            <person name="Yoshinaga Y."/>
            <person name="Martin F.M."/>
            <person name="Grigoriev I.V."/>
            <person name="Hibbett D.S."/>
        </authorList>
    </citation>
    <scope>NUCLEOTIDE SEQUENCE [LARGE SCALE GENOMIC DNA]</scope>
    <source>
        <strain evidence="2 3">93-53</strain>
    </source>
</reference>
<feature type="compositionally biased region" description="Basic and acidic residues" evidence="1">
    <location>
        <begin position="25"/>
        <end position="38"/>
    </location>
</feature>
<organism evidence="2 3">
    <name type="scientific">Laetiporus sulphureus 93-53</name>
    <dbReference type="NCBI Taxonomy" id="1314785"/>
    <lineage>
        <taxon>Eukaryota</taxon>
        <taxon>Fungi</taxon>
        <taxon>Dikarya</taxon>
        <taxon>Basidiomycota</taxon>
        <taxon>Agaricomycotina</taxon>
        <taxon>Agaricomycetes</taxon>
        <taxon>Polyporales</taxon>
        <taxon>Laetiporus</taxon>
    </lineage>
</organism>
<evidence type="ECO:0000256" key="1">
    <source>
        <dbReference type="SAM" id="MobiDB-lite"/>
    </source>
</evidence>
<dbReference type="EMBL" id="KV427639">
    <property type="protein sequence ID" value="KZT04111.1"/>
    <property type="molecule type" value="Genomic_DNA"/>
</dbReference>
<sequence length="398" mass="45885">MYDLLQNDPTWQLHRFMLDQPPRRPVWEEKPLSKRDAPPRQSGTSHQIVIRDGVPEIQNLPASHLAQSHAPKPGPSGSAPTRTIQVFQRLSVSGWMPSPTWHWHKIVEDLELTAECRQVTNMPQLYPLSLPQLFYAGSDDVVSKQIYHWVRLRDWCISQAIHPTADGRSYTAPLQLLPADVMTHFSPDDIARLPKPLDAHMENMLGNRRCEADGADRGSHQRLQAERVNIAVRFTLEDGFTPYTEDMKPLWGDESITLVHAGEFPLRAEVTWELCLLSFQLKLLNADRVLALIHYLKDDMLRMADARDKAIRLVDKLMSSDWHVRQEAVLKWAEIMRDWPGGEEISEEQWLALAMDLSDYEGKVITFYCKSFHQQFGRMPVIPLCQPESMDRHVKQHL</sequence>
<name>A0A165D409_9APHY</name>
<dbReference type="Proteomes" id="UP000076871">
    <property type="component" value="Unassembled WGS sequence"/>
</dbReference>
<gene>
    <name evidence="2" type="ORF">LAESUDRAFT_715820</name>
</gene>
<evidence type="ECO:0000313" key="3">
    <source>
        <dbReference type="Proteomes" id="UP000076871"/>
    </source>
</evidence>
<accession>A0A165D409</accession>
<evidence type="ECO:0000313" key="2">
    <source>
        <dbReference type="EMBL" id="KZT04111.1"/>
    </source>
</evidence>
<protein>
    <submittedName>
        <fullName evidence="2">Uncharacterized protein</fullName>
    </submittedName>
</protein>
<proteinExistence type="predicted"/>
<dbReference type="RefSeq" id="XP_040761851.1">
    <property type="nucleotide sequence ID" value="XM_040907202.1"/>
</dbReference>